<evidence type="ECO:0008006" key="7">
    <source>
        <dbReference type="Google" id="ProtNLM"/>
    </source>
</evidence>
<evidence type="ECO:0000256" key="2">
    <source>
        <dbReference type="PROSITE-ProRule" id="PRU00504"/>
    </source>
</evidence>
<dbReference type="AlphaFoldDB" id="A0A3E2UDN5"/>
<dbReference type="Gene3D" id="2.120.10.30">
    <property type="entry name" value="TolB, C-terminal domain"/>
    <property type="match status" value="1"/>
</dbReference>
<reference evidence="4 5" key="1">
    <citation type="submission" date="2018-08" db="EMBL/GenBank/DDBJ databases">
        <title>A genome reference for cultivated species of the human gut microbiota.</title>
        <authorList>
            <person name="Zou Y."/>
            <person name="Xue W."/>
            <person name="Luo G."/>
        </authorList>
    </citation>
    <scope>NUCLEOTIDE SEQUENCE [LARGE SCALE GENOMIC DNA]</scope>
    <source>
        <strain evidence="4 5">AF29-11BH</strain>
    </source>
</reference>
<dbReference type="RefSeq" id="WP_117527992.1">
    <property type="nucleotide sequence ID" value="NZ_WKPZ01000009.1"/>
</dbReference>
<evidence type="ECO:0000313" key="5">
    <source>
        <dbReference type="Proteomes" id="UP000260783"/>
    </source>
</evidence>
<dbReference type="EMBL" id="QVEW01000019">
    <property type="protein sequence ID" value="RGB94267.1"/>
    <property type="molecule type" value="Genomic_DNA"/>
</dbReference>
<dbReference type="Proteomes" id="UP000477010">
    <property type="component" value="Unassembled WGS sequence"/>
</dbReference>
<accession>A0A3E2UDN5</accession>
<evidence type="ECO:0000313" key="6">
    <source>
        <dbReference type="Proteomes" id="UP000477010"/>
    </source>
</evidence>
<dbReference type="SUPFAM" id="SSF63825">
    <property type="entry name" value="YWTD domain"/>
    <property type="match status" value="1"/>
</dbReference>
<dbReference type="InterPro" id="IPR001258">
    <property type="entry name" value="NHL_repeat"/>
</dbReference>
<reference evidence="3 6" key="2">
    <citation type="journal article" date="2019" name="Nat. Med.">
        <title>A library of human gut bacterial isolates paired with longitudinal multiomics data enables mechanistic microbiome research.</title>
        <authorList>
            <person name="Poyet M."/>
            <person name="Groussin M."/>
            <person name="Gibbons S.M."/>
            <person name="Avila-Pacheco J."/>
            <person name="Jiang X."/>
            <person name="Kearney S.M."/>
            <person name="Perrotta A.R."/>
            <person name="Berdy B."/>
            <person name="Zhao S."/>
            <person name="Lieberman T.D."/>
            <person name="Swanson P.K."/>
            <person name="Smith M."/>
            <person name="Roesemann S."/>
            <person name="Alexander J.E."/>
            <person name="Rich S.A."/>
            <person name="Livny J."/>
            <person name="Vlamakis H."/>
            <person name="Clish C."/>
            <person name="Bullock K."/>
            <person name="Deik A."/>
            <person name="Scott J."/>
            <person name="Pierce K.A."/>
            <person name="Xavier R.J."/>
            <person name="Alm E.J."/>
        </authorList>
    </citation>
    <scope>NUCLEOTIDE SEQUENCE [LARGE SCALE GENOMIC DNA]</scope>
    <source>
        <strain evidence="3 6">BIOML-B9</strain>
    </source>
</reference>
<evidence type="ECO:0000313" key="3">
    <source>
        <dbReference type="EMBL" id="MSC80539.1"/>
    </source>
</evidence>
<dbReference type="InterPro" id="IPR011042">
    <property type="entry name" value="6-blade_b-propeller_TolB-like"/>
</dbReference>
<name>A0A3E2UDN5_9FIRM</name>
<dbReference type="EMBL" id="WKQE01000007">
    <property type="protein sequence ID" value="MSC80539.1"/>
    <property type="molecule type" value="Genomic_DNA"/>
</dbReference>
<sequence>MKKIILAIVTVLAVCIIGYTMSYPDRQNMAAEEISTIVNSDYFFERKIKYSQLAGIANFGSNIVVARPDQNCLEILDSFGEIKGQVGNLGNASGEFVRPTGLAVWNDRLYVIDSGNSRVQILDENFHTIRSIELDQLSDSQNNYYMDISISDDETLFLTNNCANEEKSCVSLIGSNGKKQRSSEPFYGFITCTDKTVYGVNTFVHWKDSHSFHASGGESYLYEITAHGKLKKVFAFPYKYCPTDFCIDGKDIYVLTCAWARLDHYKLDGTYVETLIEFEELSPESYLVRTEDGFWVSDATQGTLYHIKRSNSPSEVS</sequence>
<dbReference type="Pfam" id="PF01436">
    <property type="entry name" value="NHL"/>
    <property type="match status" value="1"/>
</dbReference>
<dbReference type="Proteomes" id="UP000260783">
    <property type="component" value="Unassembled WGS sequence"/>
</dbReference>
<keyword evidence="1" id="KW-0677">Repeat</keyword>
<evidence type="ECO:0000313" key="4">
    <source>
        <dbReference type="EMBL" id="RGB94267.1"/>
    </source>
</evidence>
<organism evidence="4 5">
    <name type="scientific">Faecalibacterium prausnitzii</name>
    <dbReference type="NCBI Taxonomy" id="853"/>
    <lineage>
        <taxon>Bacteria</taxon>
        <taxon>Bacillati</taxon>
        <taxon>Bacillota</taxon>
        <taxon>Clostridia</taxon>
        <taxon>Eubacteriales</taxon>
        <taxon>Oscillospiraceae</taxon>
        <taxon>Faecalibacterium</taxon>
    </lineage>
</organism>
<evidence type="ECO:0000256" key="1">
    <source>
        <dbReference type="ARBA" id="ARBA00022737"/>
    </source>
</evidence>
<proteinExistence type="predicted"/>
<feature type="repeat" description="NHL" evidence="2">
    <location>
        <begin position="83"/>
        <end position="125"/>
    </location>
</feature>
<comment type="caution">
    <text evidence="4">The sequence shown here is derived from an EMBL/GenBank/DDBJ whole genome shotgun (WGS) entry which is preliminary data.</text>
</comment>
<dbReference type="PROSITE" id="PS51125">
    <property type="entry name" value="NHL"/>
    <property type="match status" value="1"/>
</dbReference>
<protein>
    <recommendedName>
        <fullName evidence="7">6-bladed beta-propeller</fullName>
    </recommendedName>
</protein>
<gene>
    <name evidence="4" type="ORF">DWZ04_14005</name>
    <name evidence="3" type="ORF">GKD85_06840</name>
</gene>